<feature type="binding site" description="in other chain" evidence="6">
    <location>
        <position position="33"/>
    </location>
    <ligand>
        <name>5-phospho-alpha-D-ribose 1-diphosphate</name>
        <dbReference type="ChEBI" id="CHEBI:58017"/>
        <note>ligand shared between dimeric partners</note>
    </ligand>
</feature>
<reference evidence="7" key="1">
    <citation type="submission" date="2023-06" db="EMBL/GenBank/DDBJ databases">
        <title>Genome sequence of Nocardioides sp. SOB44.</title>
        <authorList>
            <person name="Zhang G."/>
        </authorList>
    </citation>
    <scope>NUCLEOTIDE SEQUENCE</scope>
    <source>
        <strain evidence="7">SOB44</strain>
    </source>
</reference>
<evidence type="ECO:0000256" key="2">
    <source>
        <dbReference type="ARBA" id="ARBA00011971"/>
    </source>
</evidence>
<feature type="binding site" description="in other chain" evidence="6">
    <location>
        <position position="99"/>
    </location>
    <ligand>
        <name>5-phospho-alpha-D-ribose 1-diphosphate</name>
        <dbReference type="ChEBI" id="CHEBI:58017"/>
        <note>ligand shared between dimeric partners</note>
    </ligand>
</feature>
<evidence type="ECO:0000313" key="8">
    <source>
        <dbReference type="Proteomes" id="UP001168363"/>
    </source>
</evidence>
<dbReference type="Gene3D" id="3.40.50.2020">
    <property type="match status" value="1"/>
</dbReference>
<evidence type="ECO:0000256" key="4">
    <source>
        <dbReference type="ARBA" id="ARBA00022679"/>
    </source>
</evidence>
<comment type="catalytic activity">
    <reaction evidence="6">
        <text>orotidine 5'-phosphate + diphosphate = orotate + 5-phospho-alpha-D-ribose 1-diphosphate</text>
        <dbReference type="Rhea" id="RHEA:10380"/>
        <dbReference type="ChEBI" id="CHEBI:30839"/>
        <dbReference type="ChEBI" id="CHEBI:33019"/>
        <dbReference type="ChEBI" id="CHEBI:57538"/>
        <dbReference type="ChEBI" id="CHEBI:58017"/>
        <dbReference type="EC" id="2.4.2.10"/>
    </reaction>
</comment>
<gene>
    <name evidence="6 7" type="primary">pyrE</name>
    <name evidence="7" type="ORF">QWJ41_01335</name>
</gene>
<feature type="binding site" evidence="6">
    <location>
        <position position="128"/>
    </location>
    <ligand>
        <name>orotate</name>
        <dbReference type="ChEBI" id="CHEBI:30839"/>
    </ligand>
</feature>
<evidence type="ECO:0000256" key="5">
    <source>
        <dbReference type="ARBA" id="ARBA00022975"/>
    </source>
</evidence>
<accession>A0ABT8TK98</accession>
<keyword evidence="4 6" id="KW-0808">Transferase</keyword>
<feature type="binding site" description="in other chain" evidence="6">
    <location>
        <begin position="124"/>
        <end position="132"/>
    </location>
    <ligand>
        <name>5-phospho-alpha-D-ribose 1-diphosphate</name>
        <dbReference type="ChEBI" id="CHEBI:58017"/>
        <note>ligand shared between dimeric partners</note>
    </ligand>
</feature>
<evidence type="ECO:0000256" key="3">
    <source>
        <dbReference type="ARBA" id="ARBA00022676"/>
    </source>
</evidence>
<keyword evidence="3 6" id="KW-0328">Glycosyltransferase</keyword>
<keyword evidence="8" id="KW-1185">Reference proteome</keyword>
<feature type="binding site" evidence="6">
    <location>
        <position position="98"/>
    </location>
    <ligand>
        <name>5-phospho-alpha-D-ribose 1-diphosphate</name>
        <dbReference type="ChEBI" id="CHEBI:58017"/>
        <note>ligand shared between dimeric partners</note>
    </ligand>
</feature>
<dbReference type="InterPro" id="IPR000836">
    <property type="entry name" value="PRTase_dom"/>
</dbReference>
<keyword evidence="6" id="KW-0460">Magnesium</keyword>
<dbReference type="InterPro" id="IPR023031">
    <property type="entry name" value="OPRT"/>
</dbReference>
<dbReference type="CDD" id="cd06223">
    <property type="entry name" value="PRTases_typeI"/>
    <property type="match status" value="1"/>
</dbReference>
<dbReference type="HAMAP" id="MF_01208">
    <property type="entry name" value="PyrE"/>
    <property type="match status" value="1"/>
</dbReference>
<evidence type="ECO:0000256" key="6">
    <source>
        <dbReference type="HAMAP-Rule" id="MF_01208"/>
    </source>
</evidence>
<comment type="function">
    <text evidence="6">Catalyzes the transfer of a ribosyl phosphate group from 5-phosphoribose 1-diphosphate to orotate, leading to the formation of orotidine monophosphate (OMP).</text>
</comment>
<dbReference type="InterPro" id="IPR004467">
    <property type="entry name" value="Or_phspho_trans_dom"/>
</dbReference>
<comment type="cofactor">
    <cofactor evidence="6">
        <name>Mg(2+)</name>
        <dbReference type="ChEBI" id="CHEBI:18420"/>
    </cofactor>
</comment>
<evidence type="ECO:0000256" key="1">
    <source>
        <dbReference type="ARBA" id="ARBA00004889"/>
    </source>
</evidence>
<dbReference type="NCBIfam" id="TIGR00336">
    <property type="entry name" value="pyrE"/>
    <property type="match status" value="1"/>
</dbReference>
<dbReference type="EC" id="2.4.2.10" evidence="2 6"/>
<feature type="binding site" evidence="6">
    <location>
        <position position="102"/>
    </location>
    <ligand>
        <name>5-phospho-alpha-D-ribose 1-diphosphate</name>
        <dbReference type="ChEBI" id="CHEBI:58017"/>
        <note>ligand shared between dimeric partners</note>
    </ligand>
</feature>
<dbReference type="InterPro" id="IPR029057">
    <property type="entry name" value="PRTase-like"/>
</dbReference>
<comment type="caution">
    <text evidence="6">Lacks conserved residue(s) required for the propagation of feature annotation.</text>
</comment>
<comment type="caution">
    <text evidence="7">The sequence shown here is derived from an EMBL/GenBank/DDBJ whole genome shotgun (WGS) entry which is preliminary data.</text>
</comment>
<comment type="subunit">
    <text evidence="6">Homodimer.</text>
</comment>
<dbReference type="EMBL" id="JAULSC010000001">
    <property type="protein sequence ID" value="MDO3394355.1"/>
    <property type="molecule type" value="Genomic_DNA"/>
</dbReference>
<keyword evidence="5 6" id="KW-0665">Pyrimidine biosynthesis</keyword>
<feature type="binding site" evidence="6">
    <location>
        <position position="156"/>
    </location>
    <ligand>
        <name>orotate</name>
        <dbReference type="ChEBI" id="CHEBI:30839"/>
    </ligand>
</feature>
<evidence type="ECO:0000313" key="7">
    <source>
        <dbReference type="EMBL" id="MDO3394355.1"/>
    </source>
</evidence>
<dbReference type="GO" id="GO:0004588">
    <property type="term" value="F:orotate phosphoribosyltransferase activity"/>
    <property type="evidence" value="ECO:0007669"/>
    <property type="project" value="UniProtKB-EC"/>
</dbReference>
<dbReference type="PANTHER" id="PTHR19278">
    <property type="entry name" value="OROTATE PHOSPHORIBOSYLTRANSFERASE"/>
    <property type="match status" value="1"/>
</dbReference>
<organism evidence="7 8">
    <name type="scientific">Nocardioides cremeus</name>
    <dbReference type="NCBI Taxonomy" id="3058044"/>
    <lineage>
        <taxon>Bacteria</taxon>
        <taxon>Bacillati</taxon>
        <taxon>Actinomycetota</taxon>
        <taxon>Actinomycetes</taxon>
        <taxon>Propionibacteriales</taxon>
        <taxon>Nocardioidaceae</taxon>
        <taxon>Nocardioides</taxon>
    </lineage>
</organism>
<dbReference type="RefSeq" id="WP_302705335.1">
    <property type="nucleotide sequence ID" value="NZ_JAULSC010000001.1"/>
</dbReference>
<dbReference type="SUPFAM" id="SSF53271">
    <property type="entry name" value="PRTase-like"/>
    <property type="match status" value="1"/>
</dbReference>
<dbReference type="Proteomes" id="UP001168363">
    <property type="component" value="Unassembled WGS sequence"/>
</dbReference>
<comment type="similarity">
    <text evidence="6">Belongs to the purine/pyrimidine phosphoribosyltransferase family. PyrE subfamily.</text>
</comment>
<sequence>MSDLPPHPQPAPDEALAADVDALCRLTGTFTLRSGQVASEYFDKYLFESDPALLLRVARQMVGLLPDDTELLGGLELGGVPIATMVSSLTGSPALFVRKKAKEYGTCKLAEGPGVEGRRVTLIEDVITTGGAVRDATNALRAAGAVVEVVVCAIDRSPEGENPLADVRLEVRPVLTKAQLDAVS</sequence>
<protein>
    <recommendedName>
        <fullName evidence="2 6">Orotate phosphoribosyltransferase</fullName>
        <shortName evidence="6">OPRT</shortName>
        <shortName evidence="6">OPRTase</shortName>
        <ecNumber evidence="2 6">2.4.2.10</ecNumber>
    </recommendedName>
</protein>
<proteinExistence type="inferred from homology"/>
<dbReference type="PANTHER" id="PTHR19278:SF9">
    <property type="entry name" value="URIDINE 5'-MONOPHOSPHATE SYNTHASE"/>
    <property type="match status" value="1"/>
</dbReference>
<comment type="pathway">
    <text evidence="1 6">Pyrimidine metabolism; UMP biosynthesis via de novo pathway; UMP from orotate: step 1/2.</text>
</comment>
<name>A0ABT8TK98_9ACTN</name>